<reference evidence="3" key="1">
    <citation type="submission" date="2019-08" db="EMBL/GenBank/DDBJ databases">
        <title>Limnoglobus roseus gen. nov., sp. nov., a novel freshwater planctomycete with a giant genome from the family Gemmataceae.</title>
        <authorList>
            <person name="Kulichevskaya I.S."/>
            <person name="Naumoff D.G."/>
            <person name="Miroshnikov K."/>
            <person name="Ivanova A."/>
            <person name="Philippov D.A."/>
            <person name="Hakobyan A."/>
            <person name="Rijpstra I.C."/>
            <person name="Sinninghe Damste J.S."/>
            <person name="Liesack W."/>
            <person name="Dedysh S.N."/>
        </authorList>
    </citation>
    <scope>NUCLEOTIDE SEQUENCE [LARGE SCALE GENOMIC DNA]</scope>
    <source>
        <strain evidence="3">PX52</strain>
    </source>
</reference>
<keyword evidence="1" id="KW-0472">Membrane</keyword>
<protein>
    <submittedName>
        <fullName evidence="2">Uncharacterized protein</fullName>
    </submittedName>
</protein>
<dbReference type="EMBL" id="CP042425">
    <property type="protein sequence ID" value="QEL20252.1"/>
    <property type="molecule type" value="Genomic_DNA"/>
</dbReference>
<feature type="transmembrane region" description="Helical" evidence="1">
    <location>
        <begin position="89"/>
        <end position="110"/>
    </location>
</feature>
<name>A0A5C1AR84_9BACT</name>
<feature type="transmembrane region" description="Helical" evidence="1">
    <location>
        <begin position="116"/>
        <end position="139"/>
    </location>
</feature>
<feature type="transmembrane region" description="Helical" evidence="1">
    <location>
        <begin position="151"/>
        <end position="168"/>
    </location>
</feature>
<gene>
    <name evidence="2" type="ORF">PX52LOC_07344</name>
</gene>
<keyword evidence="3" id="KW-1185">Reference proteome</keyword>
<dbReference type="AlphaFoldDB" id="A0A5C1AR84"/>
<sequence>MQQAVRCPYCDELSRVPASAVGQYVSCPNCSRPFSAVAEELPEDPKPSRRNVPVVYPVKKSVPVVHPAPGWDEYEIPADPEPPHGPRSVLFGLALLPFVIPLLWILGPLITGKDAIFTFALPMAIAASATGLCLGVVLAADWSFATRVKSILILVFVMHFLAAFLYFLKPEWVEAFRKQIGKGNERTWQKFTPPERMYSVQVPDEMHEDDQQIVKGWSLKGYRTADKDGPATYFVAFGNQPKELNGEQDEPFFKEAQAKAMDALNATLTGQPRPVRLTGCPGREYVFTLPDRNTKRIVRIFRKEQFVFVAAVEDAFLTPGANDVRYFFDHIDLKKQ</sequence>
<dbReference type="KEGG" id="lrs:PX52LOC_07344"/>
<evidence type="ECO:0000313" key="3">
    <source>
        <dbReference type="Proteomes" id="UP000324974"/>
    </source>
</evidence>
<keyword evidence="1" id="KW-1133">Transmembrane helix</keyword>
<proteinExistence type="predicted"/>
<dbReference type="RefSeq" id="WP_149114568.1">
    <property type="nucleotide sequence ID" value="NZ_CP042425.1"/>
</dbReference>
<dbReference type="Proteomes" id="UP000324974">
    <property type="component" value="Chromosome"/>
</dbReference>
<evidence type="ECO:0000256" key="1">
    <source>
        <dbReference type="SAM" id="Phobius"/>
    </source>
</evidence>
<organism evidence="2 3">
    <name type="scientific">Limnoglobus roseus</name>
    <dbReference type="NCBI Taxonomy" id="2598579"/>
    <lineage>
        <taxon>Bacteria</taxon>
        <taxon>Pseudomonadati</taxon>
        <taxon>Planctomycetota</taxon>
        <taxon>Planctomycetia</taxon>
        <taxon>Gemmatales</taxon>
        <taxon>Gemmataceae</taxon>
        <taxon>Limnoglobus</taxon>
    </lineage>
</organism>
<dbReference type="OrthoDB" id="280913at2"/>
<evidence type="ECO:0000313" key="2">
    <source>
        <dbReference type="EMBL" id="QEL20252.1"/>
    </source>
</evidence>
<accession>A0A5C1AR84</accession>
<keyword evidence="1" id="KW-0812">Transmembrane</keyword>